<evidence type="ECO:0000313" key="2">
    <source>
        <dbReference type="WBParaSite" id="nRc.2.0.1.t39205-RA"/>
    </source>
</evidence>
<name>A0A915KKB2_ROMCU</name>
<dbReference type="AlphaFoldDB" id="A0A915KKB2"/>
<keyword evidence="1" id="KW-1185">Reference proteome</keyword>
<sequence>MDPNLKFPNVDGEACRVANNSRHRGLRSPALLILDQDSFKRNIKLTISLLITVTRGEKVTDGPKTGLEPCEMRHNFLCSAERCPKSVVNWVSAINEVWVRPAACKRRFWYQTYIDLKMNRSHSKTLNKRNR</sequence>
<organism evidence="1 2">
    <name type="scientific">Romanomermis culicivorax</name>
    <name type="common">Nematode worm</name>
    <dbReference type="NCBI Taxonomy" id="13658"/>
    <lineage>
        <taxon>Eukaryota</taxon>
        <taxon>Metazoa</taxon>
        <taxon>Ecdysozoa</taxon>
        <taxon>Nematoda</taxon>
        <taxon>Enoplea</taxon>
        <taxon>Dorylaimia</taxon>
        <taxon>Mermithida</taxon>
        <taxon>Mermithoidea</taxon>
        <taxon>Mermithidae</taxon>
        <taxon>Romanomermis</taxon>
    </lineage>
</organism>
<dbReference type="WBParaSite" id="nRc.2.0.1.t39205-RA">
    <property type="protein sequence ID" value="nRc.2.0.1.t39205-RA"/>
    <property type="gene ID" value="nRc.2.0.1.g39205"/>
</dbReference>
<proteinExistence type="predicted"/>
<reference evidence="2" key="1">
    <citation type="submission" date="2022-11" db="UniProtKB">
        <authorList>
            <consortium name="WormBaseParasite"/>
        </authorList>
    </citation>
    <scope>IDENTIFICATION</scope>
</reference>
<evidence type="ECO:0000313" key="1">
    <source>
        <dbReference type="Proteomes" id="UP000887565"/>
    </source>
</evidence>
<dbReference type="Proteomes" id="UP000887565">
    <property type="component" value="Unplaced"/>
</dbReference>
<protein>
    <submittedName>
        <fullName evidence="2">Uncharacterized protein</fullName>
    </submittedName>
</protein>
<accession>A0A915KKB2</accession>